<evidence type="ECO:0000313" key="5">
    <source>
        <dbReference type="EMBL" id="EAW13868.1"/>
    </source>
</evidence>
<proteinExistence type="predicted"/>
<name>A1C647_ASPCL</name>
<organism evidence="5 6">
    <name type="scientific">Aspergillus clavatus (strain ATCC 1007 / CBS 513.65 / DSM 816 / NCTC 3887 / NRRL 1 / QM 1276 / 107)</name>
    <dbReference type="NCBI Taxonomy" id="344612"/>
    <lineage>
        <taxon>Eukaryota</taxon>
        <taxon>Fungi</taxon>
        <taxon>Dikarya</taxon>
        <taxon>Ascomycota</taxon>
        <taxon>Pezizomycotina</taxon>
        <taxon>Eurotiomycetes</taxon>
        <taxon>Eurotiomycetidae</taxon>
        <taxon>Eurotiales</taxon>
        <taxon>Aspergillaceae</taxon>
        <taxon>Aspergillus</taxon>
        <taxon>Aspergillus subgen. Fumigati</taxon>
    </lineage>
</organism>
<keyword evidence="6" id="KW-1185">Reference proteome</keyword>
<dbReference type="Gene3D" id="2.60.40.1390">
    <property type="entry name" value="NDT80 DNA-binding domain"/>
    <property type="match status" value="1"/>
</dbReference>
<dbReference type="OrthoDB" id="2288358at2759"/>
<dbReference type="KEGG" id="act:ACLA_068960"/>
<feature type="DNA-binding region" description="NDT80" evidence="2">
    <location>
        <begin position="59"/>
        <end position="336"/>
    </location>
</feature>
<gene>
    <name evidence="5" type="ORF">ACLA_068960</name>
</gene>
<dbReference type="GO" id="GO:0003677">
    <property type="term" value="F:DNA binding"/>
    <property type="evidence" value="ECO:0007669"/>
    <property type="project" value="UniProtKB-KW"/>
</dbReference>
<dbReference type="SUPFAM" id="SSF49417">
    <property type="entry name" value="p53-like transcription factors"/>
    <property type="match status" value="1"/>
</dbReference>
<sequence length="540" mass="59206">MSSALQPQISGVSGNSALLGRNESYSNQYALQRGSQFPSISSLSDTLRIPPYTSTPRALDNTFDRSHNLMFGQAGSLYLDPPQRLPQPVADAPSFHETSILLPIVAGSQAIKPEIHAKIHKGFFQVDDKWTCYRRNYFSVSCSFSLHPWTLAPLYLKVSDRATERTERILKFSMCISAVVNANHGEIRELVQHTPKRDKQSERKPGKVILQPCQPTPLGLNHAHAAASNSSQHAFAMASHSAGLSMDYGSSYTGAAPPPSQPPTQHTFERIQFQKATANNGKRRAQQQYYNLVVELYAEVTSPNGGSETQWLKVARRLSHPMVVRGRSPGHYKDGRRDSSTSMGPDGGTGGFGDGGVHPGLGPTTRSHMTLMFDPAQRGGAHYGRTDYHHMTEQSPLGGSPHIPSSASSTFDIGILNESMDPMNTIKSTTSMEMYPDASFALIDRKPEGLFRTQLAPFEYDTLSRGSEESGHSYPESFDSMTSLFPSEASEASHILKHPPRLTPHLHHIPSSSDYDPLLSSRSNNDGSYSRFSNSQGLCA</sequence>
<dbReference type="Proteomes" id="UP000006701">
    <property type="component" value="Unassembled WGS sequence"/>
</dbReference>
<evidence type="ECO:0000259" key="4">
    <source>
        <dbReference type="PROSITE" id="PS51517"/>
    </source>
</evidence>
<reference evidence="5 6" key="1">
    <citation type="journal article" date="2008" name="PLoS Genet.">
        <title>Genomic islands in the pathogenic filamentous fungus Aspergillus fumigatus.</title>
        <authorList>
            <person name="Fedorova N.D."/>
            <person name="Khaldi N."/>
            <person name="Joardar V.S."/>
            <person name="Maiti R."/>
            <person name="Amedeo P."/>
            <person name="Anderson M.J."/>
            <person name="Crabtree J."/>
            <person name="Silva J.C."/>
            <person name="Badger J.H."/>
            <person name="Albarraq A."/>
            <person name="Angiuoli S."/>
            <person name="Bussey H."/>
            <person name="Bowyer P."/>
            <person name="Cotty P.J."/>
            <person name="Dyer P.S."/>
            <person name="Egan A."/>
            <person name="Galens K."/>
            <person name="Fraser-Liggett C.M."/>
            <person name="Haas B.J."/>
            <person name="Inman J.M."/>
            <person name="Kent R."/>
            <person name="Lemieux S."/>
            <person name="Malavazi I."/>
            <person name="Orvis J."/>
            <person name="Roemer T."/>
            <person name="Ronning C.M."/>
            <person name="Sundaram J.P."/>
            <person name="Sutton G."/>
            <person name="Turner G."/>
            <person name="Venter J.C."/>
            <person name="White O.R."/>
            <person name="Whitty B.R."/>
            <person name="Youngman P."/>
            <person name="Wolfe K.H."/>
            <person name="Goldman G.H."/>
            <person name="Wortman J.R."/>
            <person name="Jiang B."/>
            <person name="Denning D.W."/>
            <person name="Nierman W.C."/>
        </authorList>
    </citation>
    <scope>NUCLEOTIDE SEQUENCE [LARGE SCALE GENOMIC DNA]</scope>
    <source>
        <strain evidence="6">ATCC 1007 / CBS 513.65 / DSM 816 / NCTC 3887 / NRRL 1</strain>
    </source>
</reference>
<dbReference type="PANTHER" id="PTHR35144">
    <property type="entry name" value="MEIOSIS-SPECIFIC TRANSCRIPTION FACTOR NDT80"/>
    <property type="match status" value="1"/>
</dbReference>
<dbReference type="GO" id="GO:0000228">
    <property type="term" value="C:nuclear chromosome"/>
    <property type="evidence" value="ECO:0007669"/>
    <property type="project" value="TreeGrafter"/>
</dbReference>
<accession>A1C647</accession>
<dbReference type="EMBL" id="DS027045">
    <property type="protein sequence ID" value="EAW13868.1"/>
    <property type="molecule type" value="Genomic_DNA"/>
</dbReference>
<dbReference type="PANTHER" id="PTHR35144:SF2">
    <property type="entry name" value="MEIOSIS-SPECIFIC TRANSCRIPTION FACTOR NDT80"/>
    <property type="match status" value="1"/>
</dbReference>
<feature type="domain" description="NDT80" evidence="4">
    <location>
        <begin position="59"/>
        <end position="336"/>
    </location>
</feature>
<feature type="compositionally biased region" description="Polar residues" evidence="3">
    <location>
        <begin position="524"/>
        <end position="540"/>
    </location>
</feature>
<evidence type="ECO:0000256" key="1">
    <source>
        <dbReference type="ARBA" id="ARBA00023125"/>
    </source>
</evidence>
<dbReference type="FunFam" id="2.60.40.1390:FF:000006">
    <property type="entry name" value="Meiosis-specific transcription factor NDT80"/>
    <property type="match status" value="1"/>
</dbReference>
<dbReference type="OMA" id="HQTINPE"/>
<protein>
    <submittedName>
        <fullName evidence="5">NDT80 / PhoG like DNA-binding family protein</fullName>
    </submittedName>
</protein>
<evidence type="ECO:0000256" key="2">
    <source>
        <dbReference type="PROSITE-ProRule" id="PRU00850"/>
    </source>
</evidence>
<dbReference type="eggNOG" id="ENOG502RY09">
    <property type="taxonomic scope" value="Eukaryota"/>
</dbReference>
<dbReference type="InterPro" id="IPR024061">
    <property type="entry name" value="NDT80_DNA-bd_dom"/>
</dbReference>
<feature type="compositionally biased region" description="Gly residues" evidence="3">
    <location>
        <begin position="345"/>
        <end position="359"/>
    </location>
</feature>
<dbReference type="STRING" id="344612.A1C647"/>
<feature type="region of interest" description="Disordered" evidence="3">
    <location>
        <begin position="500"/>
        <end position="540"/>
    </location>
</feature>
<evidence type="ECO:0000313" key="6">
    <source>
        <dbReference type="Proteomes" id="UP000006701"/>
    </source>
</evidence>
<dbReference type="HOGENOM" id="CLU_030656_0_0_1"/>
<dbReference type="GO" id="GO:0045944">
    <property type="term" value="P:positive regulation of transcription by RNA polymerase II"/>
    <property type="evidence" value="ECO:0007669"/>
    <property type="project" value="TreeGrafter"/>
</dbReference>
<dbReference type="InterPro" id="IPR037141">
    <property type="entry name" value="NDT80_DNA-bd_dom_sf"/>
</dbReference>
<dbReference type="GO" id="GO:0051321">
    <property type="term" value="P:meiotic cell cycle"/>
    <property type="evidence" value="ECO:0007669"/>
    <property type="project" value="TreeGrafter"/>
</dbReference>
<dbReference type="PROSITE" id="PS51517">
    <property type="entry name" value="NDT80"/>
    <property type="match status" value="1"/>
</dbReference>
<evidence type="ECO:0000256" key="3">
    <source>
        <dbReference type="SAM" id="MobiDB-lite"/>
    </source>
</evidence>
<keyword evidence="1 2" id="KW-0238">DNA-binding</keyword>
<feature type="compositionally biased region" description="Low complexity" evidence="3">
    <location>
        <begin position="510"/>
        <end position="523"/>
    </location>
</feature>
<feature type="region of interest" description="Disordered" evidence="3">
    <location>
        <begin position="324"/>
        <end position="360"/>
    </location>
</feature>
<dbReference type="InterPro" id="IPR052605">
    <property type="entry name" value="Fungal_trans_regulator"/>
</dbReference>
<dbReference type="VEuPathDB" id="FungiDB:ACLA_068960"/>
<dbReference type="AlphaFoldDB" id="A1C647"/>
<dbReference type="RefSeq" id="XP_001275294.1">
    <property type="nucleotide sequence ID" value="XM_001275293.1"/>
</dbReference>
<dbReference type="InterPro" id="IPR008967">
    <property type="entry name" value="p53-like_TF_DNA-bd_sf"/>
</dbReference>
<dbReference type="Pfam" id="PF05224">
    <property type="entry name" value="NDT80_PhoG"/>
    <property type="match status" value="1"/>
</dbReference>
<dbReference type="GO" id="GO:0003700">
    <property type="term" value="F:DNA-binding transcription factor activity"/>
    <property type="evidence" value="ECO:0007669"/>
    <property type="project" value="UniProtKB-UniRule"/>
</dbReference>
<dbReference type="GeneID" id="4707903"/>